<name>V9IL58_APICE</name>
<proteinExistence type="evidence at transcript level"/>
<organism evidence="1">
    <name type="scientific">Apis cerana</name>
    <name type="common">Indian honeybee</name>
    <dbReference type="NCBI Taxonomy" id="7461"/>
    <lineage>
        <taxon>Eukaryota</taxon>
        <taxon>Metazoa</taxon>
        <taxon>Ecdysozoa</taxon>
        <taxon>Arthropoda</taxon>
        <taxon>Hexapoda</taxon>
        <taxon>Insecta</taxon>
        <taxon>Pterygota</taxon>
        <taxon>Neoptera</taxon>
        <taxon>Endopterygota</taxon>
        <taxon>Hymenoptera</taxon>
        <taxon>Apocrita</taxon>
        <taxon>Aculeata</taxon>
        <taxon>Apoidea</taxon>
        <taxon>Anthophila</taxon>
        <taxon>Apidae</taxon>
        <taxon>Apis</taxon>
    </lineage>
</organism>
<keyword evidence="1" id="KW-0347">Helicase</keyword>
<keyword evidence="1" id="KW-0547">Nucleotide-binding</keyword>
<dbReference type="GO" id="GO:0004386">
    <property type="term" value="F:helicase activity"/>
    <property type="evidence" value="ECO:0007669"/>
    <property type="project" value="UniProtKB-KW"/>
</dbReference>
<keyword evidence="1" id="KW-0378">Hydrolase</keyword>
<keyword evidence="1" id="KW-0067">ATP-binding</keyword>
<gene>
    <name evidence="1" type="ORF">ACCB14401</name>
</gene>
<protein>
    <submittedName>
        <fullName evidence="1">ATP-dependent RNA helicase spindle-E</fullName>
    </submittedName>
</protein>
<reference evidence="1" key="1">
    <citation type="submission" date="2011-11" db="EMBL/GenBank/DDBJ databases">
        <title>Decoding the brain transcriptome of the Eastern honeybee (Apis cerana) based on pyrosequencing.</title>
        <authorList>
            <person name="Sun L."/>
            <person name="Zheng H."/>
            <person name="Wang Y."/>
            <person name="Xie X."/>
            <person name="Zhu Y."/>
            <person name="Gu W."/>
            <person name="Wang S."/>
        </authorList>
    </citation>
    <scope>NUCLEOTIDE SEQUENCE</scope>
    <source>
        <tissue evidence="1">Brain</tissue>
    </source>
</reference>
<dbReference type="AlphaFoldDB" id="V9IL58"/>
<evidence type="ECO:0000313" key="1">
    <source>
        <dbReference type="EMBL" id="AEY61868.1"/>
    </source>
</evidence>
<accession>V9IL58</accession>
<dbReference type="EMBL" id="JR053180">
    <property type="protein sequence ID" value="AEY61868.1"/>
    <property type="molecule type" value="mRNA"/>
</dbReference>
<sequence length="147" mass="16427">MLQYNQDYMPDIYPDPPADIECNTTVTLRGPFSPLEIELSHLIMAGRDKNVKIAPSSVNSVLLDTELEDSSVRLLVAGSVSQNISGHHLTLYNTTLMPRLPGLTALIILIFTPYMELRRNNFGSYYIGALCGLGFDPLTKKKYFSRT</sequence>